<dbReference type="GO" id="GO:0008171">
    <property type="term" value="F:O-methyltransferase activity"/>
    <property type="evidence" value="ECO:0007669"/>
    <property type="project" value="InterPro"/>
</dbReference>
<dbReference type="AlphaFoldDB" id="A0A822Y4U1"/>
<organism evidence="7 9">
    <name type="scientific">Nelumbo nucifera</name>
    <name type="common">Sacred lotus</name>
    <dbReference type="NCBI Taxonomy" id="4432"/>
    <lineage>
        <taxon>Eukaryota</taxon>
        <taxon>Viridiplantae</taxon>
        <taxon>Streptophyta</taxon>
        <taxon>Embryophyta</taxon>
        <taxon>Tracheophyta</taxon>
        <taxon>Spermatophyta</taxon>
        <taxon>Magnoliopsida</taxon>
        <taxon>Proteales</taxon>
        <taxon>Nelumbonaceae</taxon>
        <taxon>Nelumbo</taxon>
    </lineage>
</organism>
<keyword evidence="3" id="KW-0949">S-adenosyl-L-methionine</keyword>
<keyword evidence="2" id="KW-0808">Transferase</keyword>
<evidence type="ECO:0000313" key="7">
    <source>
        <dbReference type="EMBL" id="DAD24628.1"/>
    </source>
</evidence>
<dbReference type="Gene3D" id="3.40.50.150">
    <property type="entry name" value="Vaccinia Virus protein VP39"/>
    <property type="match status" value="1"/>
</dbReference>
<evidence type="ECO:0000259" key="6">
    <source>
        <dbReference type="Pfam" id="PF08100"/>
    </source>
</evidence>
<proteinExistence type="predicted"/>
<dbReference type="PANTHER" id="PTHR11746">
    <property type="entry name" value="O-METHYLTRANSFERASE"/>
    <property type="match status" value="1"/>
</dbReference>
<dbReference type="InterPro" id="IPR016461">
    <property type="entry name" value="COMT-like"/>
</dbReference>
<sequence>MSSIYNRAKSLVEDDDEEIYAFATELAGASVLPMVLKAAIELELLEIISSAGPGAYLSPWDIASHLQTHNPDAPTMVDRMLRLLASFSVLKCSLIKRENGRVERHYALAPVCKFLTRNKDGVSLASLVLLCEDKVFMDSWYHLKDVVLQGGIPFNKAHDMSLFEYLGKDSRFNKVFNRAMSDHSIIVMKKVLETYKGFESLKEVVDVGGGIGVTLNLITSKYPQIKGINFDLPHVVADAPSYPGVEHVAGDMFENVPQGEAILMKYILHDWSDEQCLKILKNCWKALPNSGKIIVVEYILPEAPAAGISVSPEVADSIMLSQCPRGKERTYEEFEALAMSSGFSSCERLCCAYDMWVMEFHK</sequence>
<dbReference type="Gene3D" id="1.10.10.10">
    <property type="entry name" value="Winged helix-like DNA-binding domain superfamily/Winged helix DNA-binding domain"/>
    <property type="match status" value="1"/>
</dbReference>
<dbReference type="SUPFAM" id="SSF46785">
    <property type="entry name" value="Winged helix' DNA-binding domain"/>
    <property type="match status" value="1"/>
</dbReference>
<dbReference type="Pfam" id="PF08100">
    <property type="entry name" value="Dimerisation"/>
    <property type="match status" value="1"/>
</dbReference>
<evidence type="ECO:0000256" key="4">
    <source>
        <dbReference type="PIRSR" id="PIRSR005739-1"/>
    </source>
</evidence>
<dbReference type="InterPro" id="IPR029063">
    <property type="entry name" value="SAM-dependent_MTases_sf"/>
</dbReference>
<feature type="active site" description="Proton acceptor" evidence="4">
    <location>
        <position position="269"/>
    </location>
</feature>
<dbReference type="InterPro" id="IPR001077">
    <property type="entry name" value="COMT_C"/>
</dbReference>
<evidence type="ECO:0000259" key="5">
    <source>
        <dbReference type="Pfam" id="PF00891"/>
    </source>
</evidence>
<protein>
    <recommendedName>
        <fullName evidence="10">Caffeic acid 3-O-methyltransferase-like</fullName>
    </recommendedName>
</protein>
<name>A0A822Y4U1_NELNU</name>
<dbReference type="PIRSF" id="PIRSF005739">
    <property type="entry name" value="O-mtase"/>
    <property type="match status" value="1"/>
</dbReference>
<dbReference type="InterPro" id="IPR036390">
    <property type="entry name" value="WH_DNA-bd_sf"/>
</dbReference>
<keyword evidence="9" id="KW-1185">Reference proteome</keyword>
<dbReference type="GO" id="GO:0046983">
    <property type="term" value="F:protein dimerization activity"/>
    <property type="evidence" value="ECO:0007669"/>
    <property type="project" value="InterPro"/>
</dbReference>
<keyword evidence="1" id="KW-0489">Methyltransferase</keyword>
<reference evidence="7 9" key="1">
    <citation type="journal article" date="2020" name="Mol. Biol. Evol.">
        <title>Distinct Expression and Methylation Patterns for Genes with Different Fates following a Single Whole-Genome Duplication in Flowering Plants.</title>
        <authorList>
            <person name="Shi T."/>
            <person name="Rahmani R.S."/>
            <person name="Gugger P.F."/>
            <person name="Wang M."/>
            <person name="Li H."/>
            <person name="Zhang Y."/>
            <person name="Li Z."/>
            <person name="Wang Q."/>
            <person name="Van de Peer Y."/>
            <person name="Marchal K."/>
            <person name="Chen J."/>
        </authorList>
    </citation>
    <scope>NUCLEOTIDE SEQUENCE [LARGE SCALE GENOMIC DNA]</scope>
    <source>
        <tissue evidence="7">Leaf</tissue>
    </source>
</reference>
<dbReference type="GO" id="GO:0032259">
    <property type="term" value="P:methylation"/>
    <property type="evidence" value="ECO:0007669"/>
    <property type="project" value="UniProtKB-KW"/>
</dbReference>
<gene>
    <name evidence="7" type="ORF">HUJ06_026092</name>
    <name evidence="8" type="ORF">HUJ06_026098</name>
</gene>
<feature type="domain" description="O-methyltransferase C-terminal" evidence="5">
    <location>
        <begin position="140"/>
        <end position="344"/>
    </location>
</feature>
<dbReference type="InterPro" id="IPR036388">
    <property type="entry name" value="WH-like_DNA-bd_sf"/>
</dbReference>
<evidence type="ECO:0008006" key="10">
    <source>
        <dbReference type="Google" id="ProtNLM"/>
    </source>
</evidence>
<evidence type="ECO:0000256" key="3">
    <source>
        <dbReference type="ARBA" id="ARBA00022691"/>
    </source>
</evidence>
<dbReference type="InterPro" id="IPR012967">
    <property type="entry name" value="COMT_dimerisation"/>
</dbReference>
<evidence type="ECO:0000313" key="8">
    <source>
        <dbReference type="EMBL" id="DAD24634.1"/>
    </source>
</evidence>
<dbReference type="FunFam" id="3.40.50.150:FF:000061">
    <property type="entry name" value="Caffeic acid O-methyltransferase"/>
    <property type="match status" value="1"/>
</dbReference>
<dbReference type="PROSITE" id="PS51683">
    <property type="entry name" value="SAM_OMT_II"/>
    <property type="match status" value="1"/>
</dbReference>
<accession>A0A822Y4U1</accession>
<comment type="caution">
    <text evidence="7">The sequence shown here is derived from an EMBL/GenBank/DDBJ whole genome shotgun (WGS) entry which is preliminary data.</text>
</comment>
<dbReference type="EMBL" id="DUZY01000001">
    <property type="protein sequence ID" value="DAD24628.1"/>
    <property type="molecule type" value="Genomic_DNA"/>
</dbReference>
<dbReference type="Proteomes" id="UP000607653">
    <property type="component" value="Unassembled WGS sequence"/>
</dbReference>
<dbReference type="SUPFAM" id="SSF53335">
    <property type="entry name" value="S-adenosyl-L-methionine-dependent methyltransferases"/>
    <property type="match status" value="1"/>
</dbReference>
<dbReference type="EMBL" id="DUZY01000001">
    <property type="protein sequence ID" value="DAD24634.1"/>
    <property type="molecule type" value="Genomic_DNA"/>
</dbReference>
<evidence type="ECO:0000256" key="1">
    <source>
        <dbReference type="ARBA" id="ARBA00022603"/>
    </source>
</evidence>
<evidence type="ECO:0000256" key="2">
    <source>
        <dbReference type="ARBA" id="ARBA00022679"/>
    </source>
</evidence>
<feature type="domain" description="O-methyltransferase dimerisation" evidence="6">
    <location>
        <begin position="25"/>
        <end position="117"/>
    </location>
</feature>
<dbReference type="FunFam" id="1.10.10.10:FF:000357">
    <property type="entry name" value="Caffeic acid 3-O-methyltransferase"/>
    <property type="match status" value="1"/>
</dbReference>
<evidence type="ECO:0000313" key="9">
    <source>
        <dbReference type="Proteomes" id="UP000607653"/>
    </source>
</evidence>
<dbReference type="Pfam" id="PF00891">
    <property type="entry name" value="Methyltransf_2"/>
    <property type="match status" value="1"/>
</dbReference>